<keyword evidence="10" id="KW-1185">Reference proteome</keyword>
<comment type="pathway">
    <text evidence="1">Nucleotide-sugar biosynthesis; UDP-alpha-D-glucuronate biosynthesis; UDP-alpha-D-glucuronate from UDP-alpha-D-glucose: step 1/1.</text>
</comment>
<name>A0ABT7RTE6_9NOCA</name>
<keyword evidence="4 7" id="KW-0560">Oxidoreductase</keyword>
<dbReference type="EMBL" id="JAUBOF010000089">
    <property type="protein sequence ID" value="MDM7490514.1"/>
    <property type="molecule type" value="Genomic_DNA"/>
</dbReference>
<dbReference type="InterPro" id="IPR014026">
    <property type="entry name" value="UDP-Glc/GDP-Man_DH_dimer"/>
</dbReference>
<organism evidence="9 10">
    <name type="scientific">Rhodococcus indonesiensis</name>
    <dbReference type="NCBI Taxonomy" id="3055869"/>
    <lineage>
        <taxon>Bacteria</taxon>
        <taxon>Bacillati</taxon>
        <taxon>Actinomycetota</taxon>
        <taxon>Actinomycetes</taxon>
        <taxon>Mycobacteriales</taxon>
        <taxon>Nocardiaceae</taxon>
        <taxon>Rhodococcus</taxon>
    </lineage>
</organism>
<keyword evidence="5 7" id="KW-0520">NAD</keyword>
<evidence type="ECO:0000256" key="6">
    <source>
        <dbReference type="ARBA" id="ARBA00047473"/>
    </source>
</evidence>
<dbReference type="Proteomes" id="UP001233164">
    <property type="component" value="Unassembled WGS sequence"/>
</dbReference>
<dbReference type="NCBIfam" id="TIGR03026">
    <property type="entry name" value="NDP-sugDHase"/>
    <property type="match status" value="1"/>
</dbReference>
<gene>
    <name evidence="9" type="ORF">QT969_19715</name>
</gene>
<evidence type="ECO:0000313" key="10">
    <source>
        <dbReference type="Proteomes" id="UP001233164"/>
    </source>
</evidence>
<dbReference type="SUPFAM" id="SSF48179">
    <property type="entry name" value="6-phosphogluconate dehydrogenase C-terminal domain-like"/>
    <property type="match status" value="1"/>
</dbReference>
<sequence length="450" mass="48518">MTNIAVFGTGYLGATHAACMAELGHEVLGVDVDKAKLAKLEAGEVPFYEPGLEEVLRRNVDAGRLRFTSSYEEAAAFADAHFIGVGTPQKKGEYAADLRYVDEVVETLAPLLTSPAVIFGKSTVPVGTAARLTKRLRVLAPAGGLVELAWNPEFLREGFAVQDTLRPDRLVLGVDRETAGRAENLAREIYAQLLANEIPFIVTDLATAELVKTSANAFLATKISFINAMAEVCEAAGADVTMLAEAIGHDERIGRRFLNAGIGFGGGCLPKDIRAFMARAGELGADQALTFLREVDAINMRRRVRMVESARDVLGGSLIGARVAVLGAAFKPNSDDVRDSPALNIAGQLQLQGASVTVYDPKAIENSRALFPTLNYAPSAEHACSGADLTLVLTEWTEFRDLDPDVLGNVVRTRTIIDGRNCLDRERWMERGWSFYGVGTPGASRFESSR</sequence>
<dbReference type="PANTHER" id="PTHR43750:SF3">
    <property type="entry name" value="UDP-GLUCOSE 6-DEHYDROGENASE TUAD"/>
    <property type="match status" value="1"/>
</dbReference>
<evidence type="ECO:0000259" key="8">
    <source>
        <dbReference type="SMART" id="SM00984"/>
    </source>
</evidence>
<dbReference type="Pfam" id="PF03721">
    <property type="entry name" value="UDPG_MGDP_dh_N"/>
    <property type="match status" value="1"/>
</dbReference>
<dbReference type="SMART" id="SM00984">
    <property type="entry name" value="UDPG_MGDP_dh_C"/>
    <property type="match status" value="1"/>
</dbReference>
<evidence type="ECO:0000313" key="9">
    <source>
        <dbReference type="EMBL" id="MDM7490514.1"/>
    </source>
</evidence>
<dbReference type="InterPro" id="IPR014027">
    <property type="entry name" value="UDP-Glc/GDP-Man_DH_C"/>
</dbReference>
<feature type="domain" description="UDP-glucose/GDP-mannose dehydrogenase C-terminal" evidence="8">
    <location>
        <begin position="324"/>
        <end position="425"/>
    </location>
</feature>
<dbReference type="RefSeq" id="WP_289380778.1">
    <property type="nucleotide sequence ID" value="NZ_JAUBOF010000089.1"/>
</dbReference>
<reference evidence="9 10" key="1">
    <citation type="submission" date="2023-06" db="EMBL/GenBank/DDBJ databases">
        <title>Rhodococcus indonesiensis sp. nov a new member of the Rhodococcus ruber lineage isolated from a sediment of neutral hot spring.</title>
        <authorList>
            <person name="Kusuma A.B."/>
            <person name="Fenylestari G."/>
            <person name="Ammar F."/>
            <person name="Nouioui I."/>
            <person name="Goodfellow M."/>
        </authorList>
    </citation>
    <scope>NUCLEOTIDE SEQUENCE [LARGE SCALE GENOMIC DNA]</scope>
    <source>
        <strain evidence="9 10">CSLK01-03</strain>
    </source>
</reference>
<evidence type="ECO:0000256" key="1">
    <source>
        <dbReference type="ARBA" id="ARBA00004701"/>
    </source>
</evidence>
<comment type="catalytic activity">
    <reaction evidence="6 7">
        <text>UDP-alpha-D-glucose + 2 NAD(+) + H2O = UDP-alpha-D-glucuronate + 2 NADH + 3 H(+)</text>
        <dbReference type="Rhea" id="RHEA:23596"/>
        <dbReference type="ChEBI" id="CHEBI:15377"/>
        <dbReference type="ChEBI" id="CHEBI:15378"/>
        <dbReference type="ChEBI" id="CHEBI:57540"/>
        <dbReference type="ChEBI" id="CHEBI:57945"/>
        <dbReference type="ChEBI" id="CHEBI:58052"/>
        <dbReference type="ChEBI" id="CHEBI:58885"/>
        <dbReference type="EC" id="1.1.1.22"/>
    </reaction>
</comment>
<dbReference type="InterPro" id="IPR008927">
    <property type="entry name" value="6-PGluconate_DH-like_C_sf"/>
</dbReference>
<dbReference type="SUPFAM" id="SSF52413">
    <property type="entry name" value="UDP-glucose/GDP-mannose dehydrogenase C-terminal domain"/>
    <property type="match status" value="1"/>
</dbReference>
<dbReference type="PIRSF" id="PIRSF500134">
    <property type="entry name" value="UDPglc_DH_bac"/>
    <property type="match status" value="1"/>
</dbReference>
<evidence type="ECO:0000256" key="2">
    <source>
        <dbReference type="ARBA" id="ARBA00006601"/>
    </source>
</evidence>
<dbReference type="Gene3D" id="1.20.5.100">
    <property type="entry name" value="Cytochrome c1, transmembrane anchor, C-terminal"/>
    <property type="match status" value="1"/>
</dbReference>
<evidence type="ECO:0000256" key="5">
    <source>
        <dbReference type="ARBA" id="ARBA00023027"/>
    </source>
</evidence>
<evidence type="ECO:0000256" key="3">
    <source>
        <dbReference type="ARBA" id="ARBA00012954"/>
    </source>
</evidence>
<dbReference type="InterPro" id="IPR001732">
    <property type="entry name" value="UDP-Glc/GDP-Man_DH_N"/>
</dbReference>
<proteinExistence type="inferred from homology"/>
<dbReference type="Gene3D" id="3.40.50.720">
    <property type="entry name" value="NAD(P)-binding Rossmann-like Domain"/>
    <property type="match status" value="2"/>
</dbReference>
<accession>A0ABT7RTE6</accession>
<protein>
    <recommendedName>
        <fullName evidence="3 7">UDP-glucose 6-dehydrogenase</fullName>
        <ecNumber evidence="3 7">1.1.1.22</ecNumber>
    </recommendedName>
</protein>
<dbReference type="InterPro" id="IPR036291">
    <property type="entry name" value="NAD(P)-bd_dom_sf"/>
</dbReference>
<evidence type="ECO:0000256" key="7">
    <source>
        <dbReference type="PIRNR" id="PIRNR000124"/>
    </source>
</evidence>
<dbReference type="PIRSF" id="PIRSF000124">
    <property type="entry name" value="UDPglc_GDPman_dh"/>
    <property type="match status" value="1"/>
</dbReference>
<evidence type="ECO:0000256" key="4">
    <source>
        <dbReference type="ARBA" id="ARBA00023002"/>
    </source>
</evidence>
<dbReference type="GO" id="GO:0016491">
    <property type="term" value="F:oxidoreductase activity"/>
    <property type="evidence" value="ECO:0007669"/>
    <property type="project" value="UniProtKB-KW"/>
</dbReference>
<comment type="similarity">
    <text evidence="2 7">Belongs to the UDP-glucose/GDP-mannose dehydrogenase family.</text>
</comment>
<dbReference type="SUPFAM" id="SSF51735">
    <property type="entry name" value="NAD(P)-binding Rossmann-fold domains"/>
    <property type="match status" value="1"/>
</dbReference>
<dbReference type="Pfam" id="PF00984">
    <property type="entry name" value="UDPG_MGDP_dh"/>
    <property type="match status" value="1"/>
</dbReference>
<dbReference type="InterPro" id="IPR017476">
    <property type="entry name" value="UDP-Glc/GDP-Man"/>
</dbReference>
<dbReference type="EC" id="1.1.1.22" evidence="3 7"/>
<dbReference type="InterPro" id="IPR028357">
    <property type="entry name" value="UDPglc_DH_bac"/>
</dbReference>
<comment type="caution">
    <text evidence="9">The sequence shown here is derived from an EMBL/GenBank/DDBJ whole genome shotgun (WGS) entry which is preliminary data.</text>
</comment>
<dbReference type="Pfam" id="PF03720">
    <property type="entry name" value="UDPG_MGDP_dh_C"/>
    <property type="match status" value="1"/>
</dbReference>
<dbReference type="InterPro" id="IPR036220">
    <property type="entry name" value="UDP-Glc/GDP-Man_DH_C_sf"/>
</dbReference>
<dbReference type="PANTHER" id="PTHR43750">
    <property type="entry name" value="UDP-GLUCOSE 6-DEHYDROGENASE TUAD"/>
    <property type="match status" value="1"/>
</dbReference>